<dbReference type="SUPFAM" id="SSF55781">
    <property type="entry name" value="GAF domain-like"/>
    <property type="match status" value="1"/>
</dbReference>
<dbReference type="Pfam" id="PF13185">
    <property type="entry name" value="GAF_2"/>
    <property type="match status" value="1"/>
</dbReference>
<dbReference type="InterPro" id="IPR003018">
    <property type="entry name" value="GAF"/>
</dbReference>
<gene>
    <name evidence="2" type="ORF">PS928_01767</name>
</gene>
<feature type="domain" description="GAF" evidence="1">
    <location>
        <begin position="31"/>
        <end position="159"/>
    </location>
</feature>
<dbReference type="AlphaFoldDB" id="A0A5E7T1E4"/>
<protein>
    <recommendedName>
        <fullName evidence="1">GAF domain-containing protein</fullName>
    </recommendedName>
</protein>
<dbReference type="Gene3D" id="3.30.450.40">
    <property type="match status" value="1"/>
</dbReference>
<accession>A0A5E7T1E4</accession>
<evidence type="ECO:0000313" key="2">
    <source>
        <dbReference type="EMBL" id="VVP92349.1"/>
    </source>
</evidence>
<evidence type="ECO:0000259" key="1">
    <source>
        <dbReference type="Pfam" id="PF13185"/>
    </source>
</evidence>
<dbReference type="Proteomes" id="UP000381378">
    <property type="component" value="Unassembled WGS sequence"/>
</dbReference>
<name>A0A5E7T1E4_PSEFL</name>
<dbReference type="InterPro" id="IPR029016">
    <property type="entry name" value="GAF-like_dom_sf"/>
</dbReference>
<reference evidence="2 3" key="1">
    <citation type="submission" date="2019-09" db="EMBL/GenBank/DDBJ databases">
        <authorList>
            <person name="Chandra G."/>
            <person name="Truman W A."/>
        </authorList>
    </citation>
    <scope>NUCLEOTIDE SEQUENCE [LARGE SCALE GENOMIC DNA]</scope>
    <source>
        <strain evidence="2">PS928</strain>
    </source>
</reference>
<organism evidence="2 3">
    <name type="scientific">Pseudomonas fluorescens</name>
    <dbReference type="NCBI Taxonomy" id="294"/>
    <lineage>
        <taxon>Bacteria</taxon>
        <taxon>Pseudomonadati</taxon>
        <taxon>Pseudomonadota</taxon>
        <taxon>Gammaproteobacteria</taxon>
        <taxon>Pseudomonadales</taxon>
        <taxon>Pseudomonadaceae</taxon>
        <taxon>Pseudomonas</taxon>
    </lineage>
</organism>
<sequence length="164" mass="17896">MNTRCTSFHSEALPESQRDILGMIATNHRLDDILAAICLMLDAQDPDTLCSILLTDAQGKHLLNGAAPGLPPEYSQAIHGMAIGPQEGTCGTAAFRRELVVTEDIARDPSWERFRSLALGHNLRSCWSVPIFSHQGCVLGTFALYQNRAHAPDEAQIQRLTCAA</sequence>
<proteinExistence type="predicted"/>
<dbReference type="EMBL" id="CABVJF010000006">
    <property type="protein sequence ID" value="VVP92349.1"/>
    <property type="molecule type" value="Genomic_DNA"/>
</dbReference>
<evidence type="ECO:0000313" key="3">
    <source>
        <dbReference type="Proteomes" id="UP000381378"/>
    </source>
</evidence>